<evidence type="ECO:0000313" key="4">
    <source>
        <dbReference type="EMBL" id="NIZ47597.1"/>
    </source>
</evidence>
<dbReference type="Gene3D" id="3.90.550.10">
    <property type="entry name" value="Spore Coat Polysaccharide Biosynthesis Protein SpsA, Chain A"/>
    <property type="match status" value="1"/>
</dbReference>
<keyword evidence="1" id="KW-0328">Glycosyltransferase</keyword>
<evidence type="ECO:0000256" key="1">
    <source>
        <dbReference type="ARBA" id="ARBA00022676"/>
    </source>
</evidence>
<dbReference type="PANTHER" id="PTHR22916">
    <property type="entry name" value="GLYCOSYLTRANSFERASE"/>
    <property type="match status" value="1"/>
</dbReference>
<evidence type="ECO:0000259" key="3">
    <source>
        <dbReference type="Pfam" id="PF00535"/>
    </source>
</evidence>
<dbReference type="SUPFAM" id="SSF53448">
    <property type="entry name" value="Nucleotide-diphospho-sugar transferases"/>
    <property type="match status" value="1"/>
</dbReference>
<dbReference type="InterPro" id="IPR029044">
    <property type="entry name" value="Nucleotide-diphossugar_trans"/>
</dbReference>
<accession>A0A968KYI4</accession>
<protein>
    <submittedName>
        <fullName evidence="4">Glycosyltransferase</fullName>
    </submittedName>
</protein>
<dbReference type="GO" id="GO:0016758">
    <property type="term" value="F:hexosyltransferase activity"/>
    <property type="evidence" value="ECO:0007669"/>
    <property type="project" value="UniProtKB-ARBA"/>
</dbReference>
<dbReference type="Pfam" id="PF00535">
    <property type="entry name" value="Glycos_transf_2"/>
    <property type="match status" value="1"/>
</dbReference>
<keyword evidence="5" id="KW-1185">Reference proteome</keyword>
<feature type="domain" description="Glycosyltransferase 2-like" evidence="3">
    <location>
        <begin position="4"/>
        <end position="95"/>
    </location>
</feature>
<dbReference type="Proteomes" id="UP000752013">
    <property type="component" value="Unassembled WGS sequence"/>
</dbReference>
<evidence type="ECO:0000313" key="5">
    <source>
        <dbReference type="Proteomes" id="UP000752013"/>
    </source>
</evidence>
<dbReference type="RefSeq" id="WP_167704189.1">
    <property type="nucleotide sequence ID" value="NZ_CP118169.1"/>
</dbReference>
<name>A0A968KYI4_9SPIO</name>
<keyword evidence="2" id="KW-0808">Transferase</keyword>
<dbReference type="EMBL" id="JAATLK010000002">
    <property type="protein sequence ID" value="NIZ47597.1"/>
    <property type="molecule type" value="Genomic_DNA"/>
</dbReference>
<comment type="caution">
    <text evidence="4">The sequence shown here is derived from an EMBL/GenBank/DDBJ whole genome shotgun (WGS) entry which is preliminary data.</text>
</comment>
<proteinExistence type="predicted"/>
<reference evidence="4" key="1">
    <citation type="submission" date="2020-03" db="EMBL/GenBank/DDBJ databases">
        <title>Spirochaetal bacteria isolated from arthropods constitute a novel genus Entomospira genus novum within the order Spirochaetales.</title>
        <authorList>
            <person name="Grana-Miraglia L."/>
            <person name="Sikutova S."/>
            <person name="Fingerle V."/>
            <person name="Sing A."/>
            <person name="Castillo-Ramirez S."/>
            <person name="Margos G."/>
            <person name="Rudolf I."/>
        </authorList>
    </citation>
    <scope>NUCLEOTIDE SEQUENCE</scope>
    <source>
        <strain evidence="4">BR208</strain>
    </source>
</reference>
<evidence type="ECO:0000256" key="2">
    <source>
        <dbReference type="ARBA" id="ARBA00022679"/>
    </source>
</evidence>
<dbReference type="CDD" id="cd00761">
    <property type="entry name" value="Glyco_tranf_GTA_type"/>
    <property type="match status" value="1"/>
</dbReference>
<dbReference type="PANTHER" id="PTHR22916:SF51">
    <property type="entry name" value="GLYCOSYLTRANSFERASE EPSH-RELATED"/>
    <property type="match status" value="1"/>
</dbReference>
<organism evidence="4 5">
    <name type="scientific">Entomospira nematocerorum</name>
    <dbReference type="NCBI Taxonomy" id="2719987"/>
    <lineage>
        <taxon>Bacteria</taxon>
        <taxon>Pseudomonadati</taxon>
        <taxon>Spirochaetota</taxon>
        <taxon>Spirochaetia</taxon>
        <taxon>Spirochaetales</taxon>
        <taxon>Spirochaetaceae</taxon>
        <taxon>Entomospira</taxon>
    </lineage>
</organism>
<dbReference type="AlphaFoldDB" id="A0A968KYI4"/>
<gene>
    <name evidence="4" type="ORF">HCT46_06705</name>
</gene>
<sequence>MTISIIVPFYNVEAYFRECLESIVTQSYRNLEIILVNDCSSDGSLAIAHAFAQEDDRIQIVEHSDTMRQGAARNTGARLATGEYLWFIDSDDRIAWQSSIDQIAQAVQYYDAPEMISFSAITLHTAGGRQEYVAYTGSDQDQLLIGVEAIMDQMRLLRELSIHHSPLDGFIWHKWIKRSFWIDNKLTFLERTAYEDMPWSIIPLITPRLLVIPQAHYIYRVRAKSTMTGGFPADFDAHLIRIFSQIRSLSRDFFDDQPPLYYWIIVYSLLHRGQIMSLSWRTGLSTAMRQDAQRMTALYESLRDLFEQSPSLTEIFRDSYLQSLYTEHHYTQLERLIASFQEETTALQQYRLFNRLFVDAHRGFKQFLRMMIPYGLMERILIRRGWQIAIEQRLDR</sequence>
<dbReference type="InterPro" id="IPR001173">
    <property type="entry name" value="Glyco_trans_2-like"/>
</dbReference>